<evidence type="ECO:0000313" key="2">
    <source>
        <dbReference type="Proteomes" id="UP000198825"/>
    </source>
</evidence>
<accession>A0A1H2LZD3</accession>
<dbReference type="STRING" id="546874.SAMN04488544_1086"/>
<gene>
    <name evidence="1" type="ORF">SAMN04488544_1086</name>
</gene>
<dbReference type="AlphaFoldDB" id="A0A1H2LZD3"/>
<dbReference type="RefSeq" id="WP_157719789.1">
    <property type="nucleotide sequence ID" value="NZ_LT629799.1"/>
</dbReference>
<reference evidence="2" key="1">
    <citation type="submission" date="2016-10" db="EMBL/GenBank/DDBJ databases">
        <authorList>
            <person name="Varghese N."/>
            <person name="Submissions S."/>
        </authorList>
    </citation>
    <scope>NUCLEOTIDE SEQUENCE [LARGE SCALE GENOMIC DNA]</scope>
    <source>
        <strain evidence="2">DSM 21743</strain>
    </source>
</reference>
<dbReference type="EMBL" id="LT629799">
    <property type="protein sequence ID" value="SDU85981.1"/>
    <property type="molecule type" value="Genomic_DNA"/>
</dbReference>
<name>A0A1H2LZD3_9ACTN</name>
<dbReference type="Proteomes" id="UP000198825">
    <property type="component" value="Chromosome I"/>
</dbReference>
<organism evidence="1 2">
    <name type="scientific">Microlunatus sagamiharensis</name>
    <dbReference type="NCBI Taxonomy" id="546874"/>
    <lineage>
        <taxon>Bacteria</taxon>
        <taxon>Bacillati</taxon>
        <taxon>Actinomycetota</taxon>
        <taxon>Actinomycetes</taxon>
        <taxon>Propionibacteriales</taxon>
        <taxon>Propionibacteriaceae</taxon>
        <taxon>Microlunatus</taxon>
    </lineage>
</organism>
<evidence type="ECO:0000313" key="1">
    <source>
        <dbReference type="EMBL" id="SDU85981.1"/>
    </source>
</evidence>
<sequence>MTTLATVLLSVLGAVCLGIPLTSVAVVYRDELPPVWDRVRRALAFDPRHPGLHPYAGR</sequence>
<keyword evidence="2" id="KW-1185">Reference proteome</keyword>
<protein>
    <submittedName>
        <fullName evidence="1">Uncharacterized protein</fullName>
    </submittedName>
</protein>
<proteinExistence type="predicted"/>